<accession>A0ABT2AE88</accession>
<dbReference type="EMBL" id="JANUGX010000047">
    <property type="protein sequence ID" value="MCS0592533.1"/>
    <property type="molecule type" value="Genomic_DNA"/>
</dbReference>
<dbReference type="RefSeq" id="WP_258848301.1">
    <property type="nucleotide sequence ID" value="NZ_JANUGX010000047.1"/>
</dbReference>
<dbReference type="Proteomes" id="UP001205560">
    <property type="component" value="Unassembled WGS sequence"/>
</dbReference>
<name>A0ABT2AE88_9BURK</name>
<organism evidence="1 2">
    <name type="scientific">Massilia norwichensis</name>
    <dbReference type="NCBI Taxonomy" id="1442366"/>
    <lineage>
        <taxon>Bacteria</taxon>
        <taxon>Pseudomonadati</taxon>
        <taxon>Pseudomonadota</taxon>
        <taxon>Betaproteobacteria</taxon>
        <taxon>Burkholderiales</taxon>
        <taxon>Oxalobacteraceae</taxon>
        <taxon>Telluria group</taxon>
        <taxon>Massilia</taxon>
    </lineage>
</organism>
<evidence type="ECO:0000313" key="1">
    <source>
        <dbReference type="EMBL" id="MCS0592533.1"/>
    </source>
</evidence>
<reference evidence="1 2" key="1">
    <citation type="submission" date="2022-08" db="EMBL/GenBank/DDBJ databases">
        <title>Reclassification of Massilia species as members of the genera Telluria, Duganella, Pseudoduganella, Mokoshia gen. nov. and Zemynaea gen. nov. using orthogonal and non-orthogonal genome-based approaches.</title>
        <authorList>
            <person name="Bowman J.P."/>
        </authorList>
    </citation>
    <scope>NUCLEOTIDE SEQUENCE [LARGE SCALE GENOMIC DNA]</scope>
    <source>
        <strain evidence="1 2">LMG 28164</strain>
    </source>
</reference>
<dbReference type="InterPro" id="IPR058915">
    <property type="entry name" value="AcrVA2-like"/>
</dbReference>
<keyword evidence="2" id="KW-1185">Reference proteome</keyword>
<proteinExistence type="predicted"/>
<evidence type="ECO:0000313" key="2">
    <source>
        <dbReference type="Proteomes" id="UP001205560"/>
    </source>
</evidence>
<comment type="caution">
    <text evidence="1">The sequence shown here is derived from an EMBL/GenBank/DDBJ whole genome shotgun (WGS) entry which is preliminary data.</text>
</comment>
<dbReference type="Pfam" id="PF26125">
    <property type="entry name" value="AcrVA2-like"/>
    <property type="match status" value="1"/>
</dbReference>
<gene>
    <name evidence="1" type="ORF">NX782_25455</name>
</gene>
<sequence length="293" mass="32810">MEAEAQAQTDARMQAISISANLKYELQKGTIIETTPALETLLLNSDMDLDLPMKMVAPPYPAQYLRFGPEAARHLNVPDSDLPDRLFDGVFCFFTPPSNRHGDATAKWTLELIFVSQRQDCFSGQVALLGETERDDKPLGEWLNRVLDTAKGRSRETFYKPMYAAVSYVVKVFLYMALRQARAIEHREYDEAMRRIAGLGVKKRARLLQRVESLYNGIRVGPDDLPQEGTGHAGGSSVAPHWRRGHFRMQAWGAGKRERKLIFVAPMLIHAAQLQGEIPAPKPYRAGSNAAVA</sequence>
<protein>
    <submittedName>
        <fullName evidence="1">Uncharacterized protein</fullName>
    </submittedName>
</protein>